<keyword evidence="4" id="KW-1185">Reference proteome</keyword>
<dbReference type="PROSITE" id="PS50181">
    <property type="entry name" value="FBOX"/>
    <property type="match status" value="1"/>
</dbReference>
<organism evidence="3 4">
    <name type="scientific">Euplotes crassus</name>
    <dbReference type="NCBI Taxonomy" id="5936"/>
    <lineage>
        <taxon>Eukaryota</taxon>
        <taxon>Sar</taxon>
        <taxon>Alveolata</taxon>
        <taxon>Ciliophora</taxon>
        <taxon>Intramacronucleata</taxon>
        <taxon>Spirotrichea</taxon>
        <taxon>Hypotrichia</taxon>
        <taxon>Euplotida</taxon>
        <taxon>Euplotidae</taxon>
        <taxon>Moneuplotes</taxon>
    </lineage>
</organism>
<gene>
    <name evidence="3" type="ORF">ECRASSUSDP1_LOCUS28148</name>
</gene>
<reference evidence="3" key="1">
    <citation type="submission" date="2023-07" db="EMBL/GenBank/DDBJ databases">
        <authorList>
            <consortium name="AG Swart"/>
            <person name="Singh M."/>
            <person name="Singh A."/>
            <person name="Seah K."/>
            <person name="Emmerich C."/>
        </authorList>
    </citation>
    <scope>NUCLEOTIDE SEQUENCE</scope>
    <source>
        <strain evidence="3">DP1</strain>
    </source>
</reference>
<name>A0AAD2DBL0_EUPCR</name>
<accession>A0AAD2DBL0</accession>
<comment type="caution">
    <text evidence="3">The sequence shown here is derived from an EMBL/GenBank/DDBJ whole genome shotgun (WGS) entry which is preliminary data.</text>
</comment>
<protein>
    <recommendedName>
        <fullName evidence="2">F-box domain-containing protein</fullName>
    </recommendedName>
</protein>
<feature type="domain" description="F-box" evidence="2">
    <location>
        <begin position="1"/>
        <end position="46"/>
    </location>
</feature>
<dbReference type="InterPro" id="IPR001810">
    <property type="entry name" value="F-box_dom"/>
</dbReference>
<evidence type="ECO:0000313" key="4">
    <source>
        <dbReference type="Proteomes" id="UP001295684"/>
    </source>
</evidence>
<evidence type="ECO:0000259" key="2">
    <source>
        <dbReference type="PROSITE" id="PS50181"/>
    </source>
</evidence>
<evidence type="ECO:0000313" key="3">
    <source>
        <dbReference type="EMBL" id="CAI2386526.1"/>
    </source>
</evidence>
<sequence length="543" mass="63762">MKLQNITLREILLFLEFQDLADNRLELVSKKFYHNIMEDNELFRRMLDNYLGMIKDYQREQEYHDSILDNRRAKEQENSKEEMKEPERKYIKLYDDTNSNIIRLLKSLFRESNKLMVMCERTTGGHQRGCDNIREIFQDNGDFYNSCPDIYFPNGLMCITALPYSEDSQQERNKIEGVVKAKELGRVYLNKTLEELEKNSRHAEYEFDHYSYYSYYSYSSDSDEEEPENAGKKMAKEYSLKSAYKVLEDTAYKNPNLIAHDKGFANKDDKYHGERHTKIVEFDTTLQREISRDRLFMLTQVEIRPADCCTCNIKAFAVFVHDYPVVPEDHPLTTIVKVLYDSLEWNGKEATNYVRQNTRWMYRNESDEEDKEETKNSSKEGAKSKQLDKSKATPAQEILAAYSNAASYGIIPKISHTTSETLEFSQKFYSKKSNFNTKEEFKMDVDRIISKLPKSSEYLPVMESLDMTQVVEDYNYRLAAIAYDLDTSNSTYQIKMPENAYGRYITILGLDTFRSNNYHCNFDIGKLVFSGFQIPSCLKFVDE</sequence>
<dbReference type="AlphaFoldDB" id="A0AAD2DBL0"/>
<proteinExistence type="predicted"/>
<feature type="region of interest" description="Disordered" evidence="1">
    <location>
        <begin position="365"/>
        <end position="391"/>
    </location>
</feature>
<dbReference type="Proteomes" id="UP001295684">
    <property type="component" value="Unassembled WGS sequence"/>
</dbReference>
<feature type="compositionally biased region" description="Basic and acidic residues" evidence="1">
    <location>
        <begin position="372"/>
        <end position="391"/>
    </location>
</feature>
<evidence type="ECO:0000256" key="1">
    <source>
        <dbReference type="SAM" id="MobiDB-lite"/>
    </source>
</evidence>
<dbReference type="EMBL" id="CAMPGE010029045">
    <property type="protein sequence ID" value="CAI2386526.1"/>
    <property type="molecule type" value="Genomic_DNA"/>
</dbReference>